<dbReference type="AlphaFoldDB" id="S0E6M8"/>
<keyword evidence="2" id="KW-1185">Reference proteome</keyword>
<sequence length="403" mass="45826">MVRHQQLERDPATRNLFKKRITTLKGFRQIFEHSYLLALDTEHVAITSERDRVLHQVGLAFTKTLKSRHPACPGREPGLIKPRRRLRYFFEDNNMEGLTLNVNTSKELGDDVLRVGRRVGGRVGGRVGYLKGMPTRRPHRFGVEKSLDIEDVEPFIEDFLQELPKDKHLVLIGFGMEAEWTYLSTNSPAAIPFFSAWIDLRDIVVDIASSSTVCSPSLFTLIKLFGYFWQDVKPGRASADNAGDDVVTILALAHALLDEKNHEMLRFEQECFRISCSGRIGSFYDASKCFIATVRTEGNLPLRLSSRFKLARQFFDFHPMGTALMSSEMGLVAFRSQDGVDRFIGCVDGMVLHTGETLSAQRYIHANPNTPEDEKLKEEKCMMRRIKKEACEEEVVELGDLFS</sequence>
<gene>
    <name evidence="1" type="ORF">FFUJ_06454</name>
</gene>
<name>S0E6M8_GIBF5</name>
<dbReference type="EMBL" id="HF679028">
    <property type="protein sequence ID" value="CCT70476.1"/>
    <property type="molecule type" value="Genomic_DNA"/>
</dbReference>
<accession>S0E6M8</accession>
<dbReference type="Proteomes" id="UP000016800">
    <property type="component" value="Chromosome VI"/>
</dbReference>
<dbReference type="RefSeq" id="XP_023432555.1">
    <property type="nucleotide sequence ID" value="XM_023579780.1"/>
</dbReference>
<evidence type="ECO:0000313" key="1">
    <source>
        <dbReference type="EMBL" id="CCT70476.1"/>
    </source>
</evidence>
<reference evidence="2" key="1">
    <citation type="journal article" date="2013" name="PLoS Pathog.">
        <title>Deciphering the cryptic genome: genome-wide analyses of the rice pathogen Fusarium fujikuroi reveal complex regulation of secondary metabolism and novel metabolites.</title>
        <authorList>
            <person name="Wiemann P."/>
            <person name="Sieber C.M."/>
            <person name="von Bargen K.W."/>
            <person name="Studt L."/>
            <person name="Niehaus E.M."/>
            <person name="Espino J.J."/>
            <person name="Huss K."/>
            <person name="Michielse C.B."/>
            <person name="Albermann S."/>
            <person name="Wagner D."/>
            <person name="Bergner S.V."/>
            <person name="Connolly L.R."/>
            <person name="Fischer A."/>
            <person name="Reuter G."/>
            <person name="Kleigrewe K."/>
            <person name="Bald T."/>
            <person name="Wingfield B.D."/>
            <person name="Ophir R."/>
            <person name="Freeman S."/>
            <person name="Hippler M."/>
            <person name="Smith K.M."/>
            <person name="Brown D.W."/>
            <person name="Proctor R.H."/>
            <person name="Munsterkotter M."/>
            <person name="Freitag M."/>
            <person name="Humpf H.U."/>
            <person name="Guldener U."/>
            <person name="Tudzynski B."/>
        </authorList>
    </citation>
    <scope>NUCLEOTIDE SEQUENCE [LARGE SCALE GENOMIC DNA]</scope>
    <source>
        <strain evidence="2">CBS 195.34 / IMI 58289 / NRRL A-6831</strain>
    </source>
</reference>
<proteinExistence type="predicted"/>
<protein>
    <submittedName>
        <fullName evidence="1">Uncharacterized protein</fullName>
    </submittedName>
</protein>
<evidence type="ECO:0000313" key="2">
    <source>
        <dbReference type="Proteomes" id="UP000016800"/>
    </source>
</evidence>
<dbReference type="HOGENOM" id="CLU_058472_0_0_1"/>
<dbReference type="GeneID" id="35399931"/>
<organism evidence="1 2">
    <name type="scientific">Gibberella fujikuroi (strain CBS 195.34 / IMI 58289 / NRRL A-6831)</name>
    <name type="common">Bakanae and foot rot disease fungus</name>
    <name type="synonym">Fusarium fujikuroi</name>
    <dbReference type="NCBI Taxonomy" id="1279085"/>
    <lineage>
        <taxon>Eukaryota</taxon>
        <taxon>Fungi</taxon>
        <taxon>Dikarya</taxon>
        <taxon>Ascomycota</taxon>
        <taxon>Pezizomycotina</taxon>
        <taxon>Sordariomycetes</taxon>
        <taxon>Hypocreomycetidae</taxon>
        <taxon>Hypocreales</taxon>
        <taxon>Nectriaceae</taxon>
        <taxon>Fusarium</taxon>
        <taxon>Fusarium fujikuroi species complex</taxon>
    </lineage>
</organism>
<dbReference type="VEuPathDB" id="FungiDB:FFUJ_06454"/>
<dbReference type="STRING" id="1279085.S0E6M8"/>